<feature type="transmembrane region" description="Helical" evidence="6">
    <location>
        <begin position="284"/>
        <end position="305"/>
    </location>
</feature>
<dbReference type="GO" id="GO:0008360">
    <property type="term" value="P:regulation of cell shape"/>
    <property type="evidence" value="ECO:0007669"/>
    <property type="project" value="UniProtKB-KW"/>
</dbReference>
<evidence type="ECO:0000313" key="8">
    <source>
        <dbReference type="Proteomes" id="UP000198701"/>
    </source>
</evidence>
<keyword evidence="3" id="KW-0133">Cell shape</keyword>
<evidence type="ECO:0000256" key="3">
    <source>
        <dbReference type="ARBA" id="ARBA00022960"/>
    </source>
</evidence>
<dbReference type="EMBL" id="FNFU01000005">
    <property type="protein sequence ID" value="SDK34791.1"/>
    <property type="molecule type" value="Genomic_DNA"/>
</dbReference>
<evidence type="ECO:0000313" key="7">
    <source>
        <dbReference type="EMBL" id="SDK34791.1"/>
    </source>
</evidence>
<dbReference type="GO" id="GO:0032153">
    <property type="term" value="C:cell division site"/>
    <property type="evidence" value="ECO:0007669"/>
    <property type="project" value="TreeGrafter"/>
</dbReference>
<dbReference type="GO" id="GO:0005886">
    <property type="term" value="C:plasma membrane"/>
    <property type="evidence" value="ECO:0007669"/>
    <property type="project" value="TreeGrafter"/>
</dbReference>
<accession>A0A1G9B5J2</accession>
<dbReference type="RefSeq" id="WP_092322557.1">
    <property type="nucleotide sequence ID" value="NZ_FNFU01000005.1"/>
</dbReference>
<feature type="transmembrane region" description="Helical" evidence="6">
    <location>
        <begin position="68"/>
        <end position="89"/>
    </location>
</feature>
<dbReference type="AlphaFoldDB" id="A0A1G9B5J2"/>
<dbReference type="GO" id="GO:0051301">
    <property type="term" value="P:cell division"/>
    <property type="evidence" value="ECO:0007669"/>
    <property type="project" value="InterPro"/>
</dbReference>
<dbReference type="PANTHER" id="PTHR30474">
    <property type="entry name" value="CELL CYCLE PROTEIN"/>
    <property type="match status" value="1"/>
</dbReference>
<dbReference type="GO" id="GO:0015648">
    <property type="term" value="F:lipid-linked peptidoglycan transporter activity"/>
    <property type="evidence" value="ECO:0007669"/>
    <property type="project" value="TreeGrafter"/>
</dbReference>
<organism evidence="7 8">
    <name type="scientific">Cryobacterium psychrotolerans</name>
    <dbReference type="NCBI Taxonomy" id="386301"/>
    <lineage>
        <taxon>Bacteria</taxon>
        <taxon>Bacillati</taxon>
        <taxon>Actinomycetota</taxon>
        <taxon>Actinomycetes</taxon>
        <taxon>Micrococcales</taxon>
        <taxon>Microbacteriaceae</taxon>
        <taxon>Cryobacterium</taxon>
    </lineage>
</organism>
<keyword evidence="2 6" id="KW-0812">Transmembrane</keyword>
<name>A0A1G9B5J2_9MICO</name>
<dbReference type="STRING" id="386301.SAMN05216282_10562"/>
<dbReference type="InterPro" id="IPR001182">
    <property type="entry name" value="FtsW/RodA"/>
</dbReference>
<dbReference type="Pfam" id="PF01098">
    <property type="entry name" value="FTSW_RODA_SPOVE"/>
    <property type="match status" value="1"/>
</dbReference>
<feature type="transmembrane region" description="Helical" evidence="6">
    <location>
        <begin position="404"/>
        <end position="425"/>
    </location>
</feature>
<feature type="transmembrane region" description="Helical" evidence="6">
    <location>
        <begin position="133"/>
        <end position="149"/>
    </location>
</feature>
<dbReference type="PANTHER" id="PTHR30474:SF3">
    <property type="entry name" value="PEPTIDOGLYCAN GLYCOSYLTRANSFERASE RODA"/>
    <property type="match status" value="1"/>
</dbReference>
<feature type="transmembrane region" description="Helical" evidence="6">
    <location>
        <begin position="158"/>
        <end position="175"/>
    </location>
</feature>
<keyword evidence="4 6" id="KW-1133">Transmembrane helix</keyword>
<evidence type="ECO:0000256" key="5">
    <source>
        <dbReference type="ARBA" id="ARBA00023136"/>
    </source>
</evidence>
<feature type="transmembrane region" description="Helical" evidence="6">
    <location>
        <begin position="96"/>
        <end position="113"/>
    </location>
</feature>
<evidence type="ECO:0000256" key="1">
    <source>
        <dbReference type="ARBA" id="ARBA00004141"/>
    </source>
</evidence>
<evidence type="ECO:0000256" key="2">
    <source>
        <dbReference type="ARBA" id="ARBA00022692"/>
    </source>
</evidence>
<protein>
    <submittedName>
        <fullName evidence="7">Cell elongation-specific peptidoglycan biosynthesis regulator RodA</fullName>
    </submittedName>
</protein>
<feature type="transmembrane region" description="Helical" evidence="6">
    <location>
        <begin position="187"/>
        <end position="216"/>
    </location>
</feature>
<feature type="transmembrane region" description="Helical" evidence="6">
    <location>
        <begin position="39"/>
        <end position="62"/>
    </location>
</feature>
<comment type="subcellular location">
    <subcellularLocation>
        <location evidence="1">Membrane</location>
        <topology evidence="1">Multi-pass membrane protein</topology>
    </subcellularLocation>
</comment>
<feature type="transmembrane region" description="Helical" evidence="6">
    <location>
        <begin position="371"/>
        <end position="392"/>
    </location>
</feature>
<feature type="transmembrane region" description="Helical" evidence="6">
    <location>
        <begin position="260"/>
        <end position="277"/>
    </location>
</feature>
<evidence type="ECO:0000256" key="4">
    <source>
        <dbReference type="ARBA" id="ARBA00022989"/>
    </source>
</evidence>
<feature type="transmembrane region" description="Helical" evidence="6">
    <location>
        <begin position="437"/>
        <end position="458"/>
    </location>
</feature>
<feature type="transmembrane region" description="Helical" evidence="6">
    <location>
        <begin position="237"/>
        <end position="254"/>
    </location>
</feature>
<keyword evidence="5 6" id="KW-0472">Membrane</keyword>
<dbReference type="OrthoDB" id="9812661at2"/>
<reference evidence="7 8" key="1">
    <citation type="submission" date="2016-10" db="EMBL/GenBank/DDBJ databases">
        <authorList>
            <person name="de Groot N.N."/>
        </authorList>
    </citation>
    <scope>NUCLEOTIDE SEQUENCE [LARGE SCALE GENOMIC DNA]</scope>
    <source>
        <strain evidence="7 8">CGMCC 1.5382</strain>
    </source>
</reference>
<gene>
    <name evidence="7" type="ORF">SAMN05216282_10562</name>
</gene>
<evidence type="ECO:0000256" key="6">
    <source>
        <dbReference type="SAM" id="Phobius"/>
    </source>
</evidence>
<dbReference type="Proteomes" id="UP000198701">
    <property type="component" value="Unassembled WGS sequence"/>
</dbReference>
<sequence>MPATSNPAGAADTSARRAQPRTGVFKRLHLPQKLRNLELFLLAIACAINAAAVVLVQLGALGRIDTTLVLFGAGLSVLVFALHIVLRIVASEADPFILPIVTLLNGIGIAMIYRIDVANNEGGIGSASVRQTIWSALAIAMAIVVLLVIRNHRVLFKYTYIAGFAAVILLLLPLVPGLGREVSGARVWIGIGSFATFQPGEIAKIALAIFFAGYLVRNRDSLSMVGKRFLGMHFPRLRDLGPILVLWALSMSVIIFQHDLGTALLYFGLFLVMLYLATARLSWVVLGMGLFIGGAVIASQTLSYVNGRFTNWLDAMNPDVYNAPGGSYQLVQGLFGLAKGGLIGTGLGQGRPDITPVPQSDYIIASLGEELGLAGIFAILALYLLFVARGFRIGFAGQDDFGKLLGVGLAFVVALQCFIVIGGVTRIIPLTGLTTPFLAAGGSSLVANWIIAALLLRLSDTVRNQPRLVV</sequence>
<proteinExistence type="predicted"/>
<keyword evidence="8" id="KW-1185">Reference proteome</keyword>